<sequence length="646" mass="72029">MCRFKTVLMLFLSVVLHTETTTAQIRLPQLIRDSMVLQRDAPLKLWGWASPGEKIRIRFNGKSVNTSATSDGKWNASLPATKAGGPYQMQLTGKNSIILKDILIGDVWLCSGQSNMVHQMGIHDVTYAEDIANANFPEIRQFLVPNMTSLDGPREDLTQGSWKWANPKDVRDFSAVAYFFARDIYNKYHIPVGIINSSVGGTPIEAWTSAQGLKEFSSLAGIIKKNQDTAYISALKRAAGTAVATNDGQDKGLGSSVKWFDTTYVAKGWHKINIPGYWEDQGIRDLDGVVWYRRELTVPPSMTGKPGRLFMGRIVDADVVYINGKQVGNTTYMYPQRRYSIPPDVLKPGKNLIVVRVQNNSGKGGFVPDKPYYMDVEGQKLDLKGDWFYKVGQVYRPRPHRAQPSEISEQNQPTALYNGMIAPFSDYSIKGVLWYQGESNISNGNEYERLLPALIKDWRARFSNPGLPFYYVQLPNFGDASYLPGESGSAVVREAALKTLKVPNTGMAVTIDLGEWNDIHPDNKKGVGDRLALLARHFTYGEKELVCSGPLYRSSAIQGNKIVISFTNTGSGLLSIDGEELSEFAVAGADKKFVWAKARIMGDKVEVWSDEVPAPQYVRYAWADNPVQPNLYNFEKLPASPFRTDE</sequence>
<evidence type="ECO:0000259" key="2">
    <source>
        <dbReference type="Pfam" id="PF03629"/>
    </source>
</evidence>
<dbReference type="AlphaFoldDB" id="A0A4Q0MBE6"/>
<dbReference type="Gene3D" id="2.60.120.260">
    <property type="entry name" value="Galactose-binding domain-like"/>
    <property type="match status" value="1"/>
</dbReference>
<dbReference type="InterPro" id="IPR039329">
    <property type="entry name" value="SIAE"/>
</dbReference>
<dbReference type="InterPro" id="IPR008979">
    <property type="entry name" value="Galactose-bd-like_sf"/>
</dbReference>
<dbReference type="EMBL" id="RXOC01000004">
    <property type="protein sequence ID" value="RXF70630.1"/>
    <property type="molecule type" value="Genomic_DNA"/>
</dbReference>
<gene>
    <name evidence="3" type="ORF">EKH83_08295</name>
</gene>
<dbReference type="Pfam" id="PF03629">
    <property type="entry name" value="SASA"/>
    <property type="match status" value="2"/>
</dbReference>
<dbReference type="GO" id="GO:0004553">
    <property type="term" value="F:hydrolase activity, hydrolyzing O-glycosyl compounds"/>
    <property type="evidence" value="ECO:0007669"/>
    <property type="project" value="InterPro"/>
</dbReference>
<dbReference type="PANTHER" id="PTHR22901:SF0">
    <property type="entry name" value="SIALATE O-ACETYLESTERASE"/>
    <property type="match status" value="1"/>
</dbReference>
<dbReference type="Gene3D" id="3.40.50.1110">
    <property type="entry name" value="SGNH hydrolase"/>
    <property type="match status" value="1"/>
</dbReference>
<dbReference type="InterPro" id="IPR036514">
    <property type="entry name" value="SGNH_hydro_sf"/>
</dbReference>
<dbReference type="RefSeq" id="WP_128768935.1">
    <property type="nucleotide sequence ID" value="NZ_RXOC01000004.1"/>
</dbReference>
<dbReference type="Gene3D" id="2.60.40.10">
    <property type="entry name" value="Immunoglobulins"/>
    <property type="match status" value="1"/>
</dbReference>
<feature type="domain" description="Sialate O-acetylesterase" evidence="2">
    <location>
        <begin position="106"/>
        <end position="218"/>
    </location>
</feature>
<comment type="caution">
    <text evidence="3">The sequence shown here is derived from an EMBL/GenBank/DDBJ whole genome shotgun (WGS) entry which is preliminary data.</text>
</comment>
<keyword evidence="1" id="KW-0378">Hydrolase</keyword>
<proteinExistence type="predicted"/>
<evidence type="ECO:0000313" key="4">
    <source>
        <dbReference type="Proteomes" id="UP000290848"/>
    </source>
</evidence>
<dbReference type="SUPFAM" id="SSF49785">
    <property type="entry name" value="Galactose-binding domain-like"/>
    <property type="match status" value="1"/>
</dbReference>
<dbReference type="SUPFAM" id="SSF52266">
    <property type="entry name" value="SGNH hydrolase"/>
    <property type="match status" value="1"/>
</dbReference>
<dbReference type="GO" id="GO:0001681">
    <property type="term" value="F:sialate O-acetylesterase activity"/>
    <property type="evidence" value="ECO:0007669"/>
    <property type="project" value="InterPro"/>
</dbReference>
<protein>
    <submittedName>
        <fullName evidence="3">Sialate O-acetylesterase</fullName>
    </submittedName>
</protein>
<name>A0A4Q0MBE6_9SPHI</name>
<evidence type="ECO:0000256" key="1">
    <source>
        <dbReference type="ARBA" id="ARBA00022801"/>
    </source>
</evidence>
<dbReference type="GO" id="GO:0005975">
    <property type="term" value="P:carbohydrate metabolic process"/>
    <property type="evidence" value="ECO:0007669"/>
    <property type="project" value="InterPro"/>
</dbReference>
<accession>A0A4Q0MBE6</accession>
<reference evidence="3 4" key="1">
    <citation type="submission" date="2018-12" db="EMBL/GenBank/DDBJ databases">
        <title>The Draft Genome Sequence of the Soil Bacterium Pedobacter tournemirensis R1.</title>
        <authorList>
            <person name="He J."/>
        </authorList>
    </citation>
    <scope>NUCLEOTIDE SEQUENCE [LARGE SCALE GENOMIC DNA]</scope>
    <source>
        <strain evidence="3 4">R1</strain>
    </source>
</reference>
<evidence type="ECO:0000313" key="3">
    <source>
        <dbReference type="EMBL" id="RXF70630.1"/>
    </source>
</evidence>
<organism evidence="3 4">
    <name type="scientific">Arcticibacter tournemirensis</name>
    <dbReference type="NCBI Taxonomy" id="699437"/>
    <lineage>
        <taxon>Bacteria</taxon>
        <taxon>Pseudomonadati</taxon>
        <taxon>Bacteroidota</taxon>
        <taxon>Sphingobacteriia</taxon>
        <taxon>Sphingobacteriales</taxon>
        <taxon>Sphingobacteriaceae</taxon>
        <taxon>Arcticibacter</taxon>
    </lineage>
</organism>
<dbReference type="InterPro" id="IPR013783">
    <property type="entry name" value="Ig-like_fold"/>
</dbReference>
<dbReference type="InterPro" id="IPR005181">
    <property type="entry name" value="SASA"/>
</dbReference>
<feature type="domain" description="Sialate O-acetylesterase" evidence="2">
    <location>
        <begin position="406"/>
        <end position="523"/>
    </location>
</feature>
<dbReference type="Proteomes" id="UP000290848">
    <property type="component" value="Unassembled WGS sequence"/>
</dbReference>
<dbReference type="PANTHER" id="PTHR22901">
    <property type="entry name" value="SIALATE O-ACETYLESTERASE"/>
    <property type="match status" value="1"/>
</dbReference>